<name>A0A6A6Q1Y1_9PEZI</name>
<dbReference type="RefSeq" id="XP_033592854.1">
    <property type="nucleotide sequence ID" value="XM_033738677.1"/>
</dbReference>
<dbReference type="OrthoDB" id="3510794at2759"/>
<dbReference type="EMBL" id="MU001632">
    <property type="protein sequence ID" value="KAF2486285.1"/>
    <property type="molecule type" value="Genomic_DNA"/>
</dbReference>
<dbReference type="InterPro" id="IPR038883">
    <property type="entry name" value="AN11006-like"/>
</dbReference>
<organism evidence="1 2">
    <name type="scientific">Neohortaea acidophila</name>
    <dbReference type="NCBI Taxonomy" id="245834"/>
    <lineage>
        <taxon>Eukaryota</taxon>
        <taxon>Fungi</taxon>
        <taxon>Dikarya</taxon>
        <taxon>Ascomycota</taxon>
        <taxon>Pezizomycotina</taxon>
        <taxon>Dothideomycetes</taxon>
        <taxon>Dothideomycetidae</taxon>
        <taxon>Mycosphaerellales</taxon>
        <taxon>Teratosphaeriaceae</taxon>
        <taxon>Neohortaea</taxon>
    </lineage>
</organism>
<dbReference type="Proteomes" id="UP000799767">
    <property type="component" value="Unassembled WGS sequence"/>
</dbReference>
<sequence length="335" mass="37979">MPSSKAMATAIKPKGTKLRLIELDPSTRQSNEIAKVFRFLDLPAEIRHIIYNHALSLKGVETFFNNYYAQLKDKPKGALIWPRLHARRTPTILLLNRQITSEALAELKRMTVRFDHGLLDICGISKSNGPISQAALRNIGTIVISTNGHPTLEGNHKLRSFFGYTNLLTGLFKALKGADHQIKKLEIDLSDKGLGVHLLDCWDSPIKCDFRDYLKHALGKLRGVRGVKEVVFKGIDAQFARELKFWMQKKPFEFLFDVPGELRNWIYEYCGDYSSITKKFNDTVIAWPDTSKPCPFPALSTPNVLRLNKQIAREAASYFQGKPLNLKFPGPEIKL</sequence>
<dbReference type="AlphaFoldDB" id="A0A6A6Q1Y1"/>
<keyword evidence="2" id="KW-1185">Reference proteome</keyword>
<evidence type="ECO:0000313" key="2">
    <source>
        <dbReference type="Proteomes" id="UP000799767"/>
    </source>
</evidence>
<protein>
    <submittedName>
        <fullName evidence="1">Uncharacterized protein</fullName>
    </submittedName>
</protein>
<dbReference type="PANTHER" id="PTHR42085:SF8">
    <property type="entry name" value="F-BOX DOMAIN-CONTAINING PROTEIN"/>
    <property type="match status" value="1"/>
</dbReference>
<gene>
    <name evidence="1" type="ORF">BDY17DRAFT_74558</name>
</gene>
<evidence type="ECO:0000313" key="1">
    <source>
        <dbReference type="EMBL" id="KAF2486285.1"/>
    </source>
</evidence>
<dbReference type="PANTHER" id="PTHR42085">
    <property type="entry name" value="F-BOX DOMAIN-CONTAINING PROTEIN"/>
    <property type="match status" value="1"/>
</dbReference>
<proteinExistence type="predicted"/>
<reference evidence="1" key="1">
    <citation type="journal article" date="2020" name="Stud. Mycol.">
        <title>101 Dothideomycetes genomes: a test case for predicting lifestyles and emergence of pathogens.</title>
        <authorList>
            <person name="Haridas S."/>
            <person name="Albert R."/>
            <person name="Binder M."/>
            <person name="Bloem J."/>
            <person name="Labutti K."/>
            <person name="Salamov A."/>
            <person name="Andreopoulos B."/>
            <person name="Baker S."/>
            <person name="Barry K."/>
            <person name="Bills G."/>
            <person name="Bluhm B."/>
            <person name="Cannon C."/>
            <person name="Castanera R."/>
            <person name="Culley D."/>
            <person name="Daum C."/>
            <person name="Ezra D."/>
            <person name="Gonzalez J."/>
            <person name="Henrissat B."/>
            <person name="Kuo A."/>
            <person name="Liang C."/>
            <person name="Lipzen A."/>
            <person name="Lutzoni F."/>
            <person name="Magnuson J."/>
            <person name="Mondo S."/>
            <person name="Nolan M."/>
            <person name="Ohm R."/>
            <person name="Pangilinan J."/>
            <person name="Park H.-J."/>
            <person name="Ramirez L."/>
            <person name="Alfaro M."/>
            <person name="Sun H."/>
            <person name="Tritt A."/>
            <person name="Yoshinaga Y."/>
            <person name="Zwiers L.-H."/>
            <person name="Turgeon B."/>
            <person name="Goodwin S."/>
            <person name="Spatafora J."/>
            <person name="Crous P."/>
            <person name="Grigoriev I."/>
        </authorList>
    </citation>
    <scope>NUCLEOTIDE SEQUENCE</scope>
    <source>
        <strain evidence="1">CBS 113389</strain>
    </source>
</reference>
<dbReference type="GeneID" id="54479679"/>
<accession>A0A6A6Q1Y1</accession>